<organism evidence="1">
    <name type="scientific">Amphimedon queenslandica</name>
    <name type="common">Sponge</name>
    <dbReference type="NCBI Taxonomy" id="400682"/>
    <lineage>
        <taxon>Eukaryota</taxon>
        <taxon>Metazoa</taxon>
        <taxon>Porifera</taxon>
        <taxon>Demospongiae</taxon>
        <taxon>Heteroscleromorpha</taxon>
        <taxon>Haplosclerida</taxon>
        <taxon>Niphatidae</taxon>
        <taxon>Amphimedon</taxon>
    </lineage>
</organism>
<evidence type="ECO:0000313" key="1">
    <source>
        <dbReference type="EnsemblMetazoa" id="Aqu2.1.29647_001"/>
    </source>
</evidence>
<dbReference type="EnsemblMetazoa" id="Aqu2.1.29647_001">
    <property type="protein sequence ID" value="Aqu2.1.29647_001"/>
    <property type="gene ID" value="Aqu2.1.29647"/>
</dbReference>
<dbReference type="SUPFAM" id="SSF56672">
    <property type="entry name" value="DNA/RNA polymerases"/>
    <property type="match status" value="1"/>
</dbReference>
<dbReference type="AlphaFoldDB" id="A0A1X7UQH3"/>
<dbReference type="eggNOG" id="ENOG502S9D9">
    <property type="taxonomic scope" value="Eukaryota"/>
</dbReference>
<name>A0A1X7UQH3_AMPQE</name>
<sequence length="389" mass="42824">MMMVLPLKKSVVEVLKSKHPDPQPPHTLSLLYVDEIPHFEDIEITRAVIHKVVFGIQGGAGPGGTDAGHWHDVLLRYGSHSSRLHDAIASLSCTMANDFVTWKLFKALLANRLIALNKNPGVRPIGIGETLRRIIGKAICYATRDDVEVMCGTEQLCAGVRIGIEAAFHTVHELFEANANSVWGLLTIDASNAFNSLNRVALLWNAMVLRPTAARFIFNTYQGWSALVLRGSSTNLASMEGVTQGDPISMFLYAVGSVPLIHHLKDATRCIQLWYADDSCAGGSLSSVREWFDKLLFLGPHFGYFPEPSKCHLIVSDCNVDKARQLFCDTNVNVVTGWKFLGGTLGCKKARNSFVSDKAAKWSNHICQLSSMCESQPVCLYCIDKVFAV</sequence>
<protein>
    <submittedName>
        <fullName evidence="1">Uncharacterized protein</fullName>
    </submittedName>
</protein>
<accession>A0A1X7UQH3</accession>
<dbReference type="InParanoid" id="A0A1X7UQH3"/>
<dbReference type="InterPro" id="IPR043502">
    <property type="entry name" value="DNA/RNA_pol_sf"/>
</dbReference>
<proteinExistence type="predicted"/>
<reference evidence="1" key="1">
    <citation type="submission" date="2017-05" db="UniProtKB">
        <authorList>
            <consortium name="EnsemblMetazoa"/>
        </authorList>
    </citation>
    <scope>IDENTIFICATION</scope>
</reference>